<keyword evidence="7" id="KW-0503">Monooxygenase</keyword>
<protein>
    <submittedName>
        <fullName evidence="9">Putative cytochrome P450 49a1</fullName>
    </submittedName>
</protein>
<dbReference type="Pfam" id="PF00067">
    <property type="entry name" value="p450"/>
    <property type="match status" value="1"/>
</dbReference>
<sequence>MQRYNTLKKLFSKNWFSNIINKNCNARSTATDAADVGSHKNSLLETAKHFEEIPHLTMLPFIGTAWVFLPIVGRYKMDKLHLANRHKRQLLGGGDILRDKFGHLHMVFCFRPEDLEIVFRNEGPYPNRMEFSSMKTYRDSRKQWYKTNGIMILQGKERHDLRSKTQKHLLKPKAIQAYLGAMQDVARDFVQKIYETRDSNKEIPDLLGELYKWALESVAFVGLDTRLGCLETNLPPDSDGMKMINSVQTQFDCMNKLEAFSGNIQFWKYFPTLTWRKFTRECDIFTQIAFKYINRAMEELKKKEGNEDKELTLLQALLATKGLDVSGAMVTVADMLMAGIDTTSHSVGYLLYNLARFPDKQQILYEEISKLLPSKDLRITQDVFSELRYLKSCMKESQRMNPVVSGTVRQLENDVVLSGYKVPAGTLIAVILQEIYRDERYFKNPENFLPERWLEKEDKHHPYAFLPFGFGTRSCIVRGLAELETISLVTEIIRNFKLEYHHEEIDMLTRMINVPDKPLRVNFIER</sequence>
<feature type="binding site" description="axial binding residue" evidence="8">
    <location>
        <position position="475"/>
    </location>
    <ligand>
        <name>heme</name>
        <dbReference type="ChEBI" id="CHEBI:30413"/>
    </ligand>
    <ligandPart>
        <name>Fe</name>
        <dbReference type="ChEBI" id="CHEBI:18248"/>
    </ligandPart>
</feature>
<keyword evidence="6 8" id="KW-0408">Iron</keyword>
<evidence type="ECO:0000256" key="7">
    <source>
        <dbReference type="ARBA" id="ARBA00023033"/>
    </source>
</evidence>
<dbReference type="InterPro" id="IPR050479">
    <property type="entry name" value="CYP11_CYP27_families"/>
</dbReference>
<keyword evidence="4 8" id="KW-0479">Metal-binding</keyword>
<comment type="cofactor">
    <cofactor evidence="1 8">
        <name>heme</name>
        <dbReference type="ChEBI" id="CHEBI:30413"/>
    </cofactor>
</comment>
<evidence type="ECO:0000256" key="2">
    <source>
        <dbReference type="ARBA" id="ARBA00010617"/>
    </source>
</evidence>
<dbReference type="CDD" id="cd11054">
    <property type="entry name" value="CYP24A1-like"/>
    <property type="match status" value="1"/>
</dbReference>
<evidence type="ECO:0000256" key="4">
    <source>
        <dbReference type="ARBA" id="ARBA00022723"/>
    </source>
</evidence>
<dbReference type="PRINTS" id="PR00385">
    <property type="entry name" value="P450"/>
</dbReference>
<dbReference type="GO" id="GO:0020037">
    <property type="term" value="F:heme binding"/>
    <property type="evidence" value="ECO:0007669"/>
    <property type="project" value="InterPro"/>
</dbReference>
<dbReference type="SUPFAM" id="SSF48264">
    <property type="entry name" value="Cytochrome P450"/>
    <property type="match status" value="1"/>
</dbReference>
<dbReference type="PANTHER" id="PTHR24279">
    <property type="entry name" value="CYTOCHROME P450"/>
    <property type="match status" value="1"/>
</dbReference>
<dbReference type="Gene3D" id="1.10.630.10">
    <property type="entry name" value="Cytochrome P450"/>
    <property type="match status" value="1"/>
</dbReference>
<gene>
    <name evidence="9" type="ORF">X975_07438</name>
</gene>
<proteinExistence type="inferred from homology"/>
<keyword evidence="3 8" id="KW-0349">Heme</keyword>
<feature type="non-terminal residue" evidence="9">
    <location>
        <position position="526"/>
    </location>
</feature>
<dbReference type="PANTHER" id="PTHR24279:SF120">
    <property type="entry name" value="CYTOCHROME P450"/>
    <property type="match status" value="1"/>
</dbReference>
<accession>A0A087TPH5</accession>
<comment type="similarity">
    <text evidence="2">Belongs to the cytochrome P450 family.</text>
</comment>
<organism evidence="9 10">
    <name type="scientific">Stegodyphus mimosarum</name>
    <name type="common">African social velvet spider</name>
    <dbReference type="NCBI Taxonomy" id="407821"/>
    <lineage>
        <taxon>Eukaryota</taxon>
        <taxon>Metazoa</taxon>
        <taxon>Ecdysozoa</taxon>
        <taxon>Arthropoda</taxon>
        <taxon>Chelicerata</taxon>
        <taxon>Arachnida</taxon>
        <taxon>Araneae</taxon>
        <taxon>Araneomorphae</taxon>
        <taxon>Entelegynae</taxon>
        <taxon>Eresoidea</taxon>
        <taxon>Eresidae</taxon>
        <taxon>Stegodyphus</taxon>
    </lineage>
</organism>
<dbReference type="InterPro" id="IPR002401">
    <property type="entry name" value="Cyt_P450_E_grp-I"/>
</dbReference>
<dbReference type="GO" id="GO:0005506">
    <property type="term" value="F:iron ion binding"/>
    <property type="evidence" value="ECO:0007669"/>
    <property type="project" value="InterPro"/>
</dbReference>
<dbReference type="InterPro" id="IPR036396">
    <property type="entry name" value="Cyt_P450_sf"/>
</dbReference>
<evidence type="ECO:0000256" key="8">
    <source>
        <dbReference type="PIRSR" id="PIRSR602401-1"/>
    </source>
</evidence>
<dbReference type="EMBL" id="KK116179">
    <property type="protein sequence ID" value="KFM67014.1"/>
    <property type="molecule type" value="Genomic_DNA"/>
</dbReference>
<dbReference type="GO" id="GO:0016705">
    <property type="term" value="F:oxidoreductase activity, acting on paired donors, with incorporation or reduction of molecular oxygen"/>
    <property type="evidence" value="ECO:0007669"/>
    <property type="project" value="InterPro"/>
</dbReference>
<dbReference type="InterPro" id="IPR001128">
    <property type="entry name" value="Cyt_P450"/>
</dbReference>
<dbReference type="PRINTS" id="PR00463">
    <property type="entry name" value="EP450I"/>
</dbReference>
<evidence type="ECO:0000313" key="9">
    <source>
        <dbReference type="EMBL" id="KFM67014.1"/>
    </source>
</evidence>
<dbReference type="STRING" id="407821.A0A087TPH5"/>
<evidence type="ECO:0000256" key="3">
    <source>
        <dbReference type="ARBA" id="ARBA00022617"/>
    </source>
</evidence>
<keyword evidence="5" id="KW-0560">Oxidoreductase</keyword>
<dbReference type="GO" id="GO:0004497">
    <property type="term" value="F:monooxygenase activity"/>
    <property type="evidence" value="ECO:0007669"/>
    <property type="project" value="UniProtKB-KW"/>
</dbReference>
<dbReference type="OrthoDB" id="3945418at2759"/>
<dbReference type="FunFam" id="1.10.630.10:FF:000006">
    <property type="entry name" value="Cytochrome P450 302a1, mitochondrial"/>
    <property type="match status" value="1"/>
</dbReference>
<evidence type="ECO:0000256" key="1">
    <source>
        <dbReference type="ARBA" id="ARBA00001971"/>
    </source>
</evidence>
<dbReference type="OMA" id="HKDSDFT"/>
<reference evidence="9 10" key="1">
    <citation type="submission" date="2013-11" db="EMBL/GenBank/DDBJ databases">
        <title>Genome sequencing of Stegodyphus mimosarum.</title>
        <authorList>
            <person name="Bechsgaard J."/>
        </authorList>
    </citation>
    <scope>NUCLEOTIDE SEQUENCE [LARGE SCALE GENOMIC DNA]</scope>
</reference>
<keyword evidence="10" id="KW-1185">Reference proteome</keyword>
<dbReference type="Proteomes" id="UP000054359">
    <property type="component" value="Unassembled WGS sequence"/>
</dbReference>
<name>A0A087TPH5_STEMI</name>
<dbReference type="AlphaFoldDB" id="A0A087TPH5"/>
<evidence type="ECO:0000256" key="5">
    <source>
        <dbReference type="ARBA" id="ARBA00023002"/>
    </source>
</evidence>
<evidence type="ECO:0000313" key="10">
    <source>
        <dbReference type="Proteomes" id="UP000054359"/>
    </source>
</evidence>
<evidence type="ECO:0000256" key="6">
    <source>
        <dbReference type="ARBA" id="ARBA00023004"/>
    </source>
</evidence>